<dbReference type="AlphaFoldDB" id="A0A8H6GMZ6"/>
<dbReference type="Pfam" id="PF00561">
    <property type="entry name" value="Abhydrolase_1"/>
    <property type="match status" value="1"/>
</dbReference>
<accession>A0A8H6GMZ6</accession>
<dbReference type="Pfam" id="PF03959">
    <property type="entry name" value="FSH1"/>
    <property type="match status" value="1"/>
</dbReference>
<dbReference type="GO" id="GO:0005737">
    <property type="term" value="C:cytoplasm"/>
    <property type="evidence" value="ECO:0007669"/>
    <property type="project" value="TreeGrafter"/>
</dbReference>
<comment type="caution">
    <text evidence="4">The sequence shown here is derived from an EMBL/GenBank/DDBJ whole genome shotgun (WGS) entry which is preliminary data.</text>
</comment>
<organism evidence="4 5">
    <name type="scientific">Fusarium oxysporum f. sp. conglutinans</name>
    <dbReference type="NCBI Taxonomy" id="100902"/>
    <lineage>
        <taxon>Eukaryota</taxon>
        <taxon>Fungi</taxon>
        <taxon>Dikarya</taxon>
        <taxon>Ascomycota</taxon>
        <taxon>Pezizomycotina</taxon>
        <taxon>Sordariomycetes</taxon>
        <taxon>Hypocreomycetidae</taxon>
        <taxon>Hypocreales</taxon>
        <taxon>Nectriaceae</taxon>
        <taxon>Fusarium</taxon>
        <taxon>Fusarium oxysporum species complex</taxon>
    </lineage>
</organism>
<reference evidence="4 5" key="1">
    <citation type="journal article" date="2020" name="bioRxiv">
        <title>A chromosome-scale genome assembly for the Fusarium oxysporum strain Fo5176 to establish a model Arabidopsis-fungal pathosystem.</title>
        <authorList>
            <person name="Fokkens L."/>
            <person name="Guo L."/>
            <person name="Dora S."/>
            <person name="Wang B."/>
            <person name="Ye K."/>
            <person name="Sanchez-Rodriguez C."/>
            <person name="Croll D."/>
        </authorList>
    </citation>
    <scope>NUCLEOTIDE SEQUENCE [LARGE SCALE GENOMIC DNA]</scope>
    <source>
        <strain evidence="4 5">Fo5176</strain>
    </source>
</reference>
<dbReference type="Proteomes" id="UP000593570">
    <property type="component" value="Unassembled WGS sequence"/>
</dbReference>
<gene>
    <name evidence="4" type="ORF">HZS61_014870</name>
</gene>
<feature type="domain" description="Serine hydrolase" evidence="3">
    <location>
        <begin position="1"/>
        <end position="201"/>
    </location>
</feature>
<keyword evidence="1" id="KW-0378">Hydrolase</keyword>
<sequence length="526" mass="58380">MRILCLHGAGTNSEIFKIQLGPVIHHLLQDDPTLSFEFYDAERECPPAQGIEALFEGPFYQWYLWDHLQKIPPAQTATNAIDNVLDIIAEEGPFDGVVGFSQGAAITASVLAHYSKKNPLEPQTNLFKFAMFICGSKPFTYDGMNRIDQCGKPVVQIPTAHVVGKKDQWYKESLGLFALCDAHSAKIYDHGQGHSLPVNPQTTGVVAQMFKNLIPEPVTQTFTMQSWSYVGVSALMLANMVSGLSIKVDAKAGKSCEYTAPWQTLPELPPMPKANFEGTAPIDGIDRWYATFGAPLEETKTKGLNPVVFLHGGFANSDYWANQINHFKDHPYTLITIDSRAQDRSSDDISRPLTYDLMTEDAIGLMDHHGIDKFSTVGWSDGACISFDLAMNFTSRLDRSFAFGGTYSPEDINATAAESPVFLECMERVQEEYKKNSPSKGSLGCKSFAKIPTRYSDPNAPIMWIVDGDSEEAVTRSTPGEIHSWIWGSDLVILPGVSHFAFMQDPETFNVMVERFLEMPRFPGEL</sequence>
<dbReference type="Gene3D" id="3.40.50.1820">
    <property type="entry name" value="alpha/beta hydrolase"/>
    <property type="match status" value="2"/>
</dbReference>
<dbReference type="GO" id="GO:0019748">
    <property type="term" value="P:secondary metabolic process"/>
    <property type="evidence" value="ECO:0007669"/>
    <property type="project" value="TreeGrafter"/>
</dbReference>
<dbReference type="GO" id="GO:0016787">
    <property type="term" value="F:hydrolase activity"/>
    <property type="evidence" value="ECO:0007669"/>
    <property type="project" value="UniProtKB-KW"/>
</dbReference>
<dbReference type="InterPro" id="IPR050593">
    <property type="entry name" value="LovG"/>
</dbReference>
<dbReference type="PANTHER" id="PTHR48070:SF6">
    <property type="entry name" value="ESTERASE OVCA2"/>
    <property type="match status" value="1"/>
</dbReference>
<evidence type="ECO:0000313" key="5">
    <source>
        <dbReference type="Proteomes" id="UP000593570"/>
    </source>
</evidence>
<evidence type="ECO:0000259" key="2">
    <source>
        <dbReference type="Pfam" id="PF00561"/>
    </source>
</evidence>
<feature type="domain" description="AB hydrolase-1" evidence="2">
    <location>
        <begin position="305"/>
        <end position="399"/>
    </location>
</feature>
<dbReference type="PANTHER" id="PTHR48070">
    <property type="entry name" value="ESTERASE OVCA2"/>
    <property type="match status" value="1"/>
</dbReference>
<dbReference type="InterPro" id="IPR029058">
    <property type="entry name" value="AB_hydrolase_fold"/>
</dbReference>
<name>A0A8H6GMZ6_FUSOX</name>
<dbReference type="InterPro" id="IPR005645">
    <property type="entry name" value="FSH-like_dom"/>
</dbReference>
<protein>
    <recommendedName>
        <fullName evidence="6">Serine hydrolase FSH domain-containing protein</fullName>
    </recommendedName>
</protein>
<evidence type="ECO:0000259" key="3">
    <source>
        <dbReference type="Pfam" id="PF03959"/>
    </source>
</evidence>
<dbReference type="GO" id="GO:0005634">
    <property type="term" value="C:nucleus"/>
    <property type="evidence" value="ECO:0007669"/>
    <property type="project" value="TreeGrafter"/>
</dbReference>
<evidence type="ECO:0008006" key="6">
    <source>
        <dbReference type="Google" id="ProtNLM"/>
    </source>
</evidence>
<evidence type="ECO:0000313" key="4">
    <source>
        <dbReference type="EMBL" id="KAF6520612.1"/>
    </source>
</evidence>
<dbReference type="SUPFAM" id="SSF53474">
    <property type="entry name" value="alpha/beta-Hydrolases"/>
    <property type="match status" value="2"/>
</dbReference>
<dbReference type="EMBL" id="JACDXP010000007">
    <property type="protein sequence ID" value="KAF6520612.1"/>
    <property type="molecule type" value="Genomic_DNA"/>
</dbReference>
<evidence type="ECO:0000256" key="1">
    <source>
        <dbReference type="ARBA" id="ARBA00022801"/>
    </source>
</evidence>
<proteinExistence type="predicted"/>
<dbReference type="InterPro" id="IPR000073">
    <property type="entry name" value="AB_hydrolase_1"/>
</dbReference>